<feature type="domain" description="HTH cro/C1-type" evidence="1">
    <location>
        <begin position="21"/>
        <end position="63"/>
    </location>
</feature>
<dbReference type="OrthoDB" id="9805856at2"/>
<dbReference type="InterPro" id="IPR001387">
    <property type="entry name" value="Cro/C1-type_HTH"/>
</dbReference>
<accession>A0A6C2C7Y2</accession>
<comment type="caution">
    <text evidence="2">The sequence shown here is derived from an EMBL/GenBank/DDBJ whole genome shotgun (WGS) entry which is preliminary data.</text>
</comment>
<gene>
    <name evidence="2" type="ORF">ESZ50_02890</name>
</gene>
<dbReference type="Proteomes" id="UP000371977">
    <property type="component" value="Unassembled WGS sequence"/>
</dbReference>
<dbReference type="SMART" id="SM00530">
    <property type="entry name" value="HTH_XRE"/>
    <property type="match status" value="1"/>
</dbReference>
<reference evidence="2 3" key="1">
    <citation type="submission" date="2019-01" db="EMBL/GenBank/DDBJ databases">
        <title>Weissella sp. nov., a novel lactic acid bacterium isolated from animal feces.</title>
        <authorList>
            <person name="Wang L.-T."/>
        </authorList>
    </citation>
    <scope>NUCLEOTIDE SEQUENCE [LARGE SCALE GENOMIC DNA]</scope>
    <source>
        <strain evidence="2 3">8H-2</strain>
    </source>
</reference>
<sequence length="118" mass="13258">MNPKQRVKELLLNPIDWEVRSIAALERKLDISNGTINKWDRVAPSYAYAQSVANYFGVSVDYLLGNADEKKPTQTEPTEKDLEDAFIGAEAYDGKPITDHDKEVIKALIKGYLDTKEG</sequence>
<dbReference type="SUPFAM" id="SSF47413">
    <property type="entry name" value="lambda repressor-like DNA-binding domains"/>
    <property type="match status" value="1"/>
</dbReference>
<organism evidence="2 3">
    <name type="scientific">Weissella muntiaci</name>
    <dbReference type="NCBI Taxonomy" id="2508881"/>
    <lineage>
        <taxon>Bacteria</taxon>
        <taxon>Bacillati</taxon>
        <taxon>Bacillota</taxon>
        <taxon>Bacilli</taxon>
        <taxon>Lactobacillales</taxon>
        <taxon>Lactobacillaceae</taxon>
        <taxon>Weissella</taxon>
    </lineage>
</organism>
<evidence type="ECO:0000259" key="1">
    <source>
        <dbReference type="PROSITE" id="PS50943"/>
    </source>
</evidence>
<dbReference type="InterPro" id="IPR010982">
    <property type="entry name" value="Lambda_DNA-bd_dom_sf"/>
</dbReference>
<name>A0A6C2C7Y2_9LACO</name>
<dbReference type="CDD" id="cd00093">
    <property type="entry name" value="HTH_XRE"/>
    <property type="match status" value="1"/>
</dbReference>
<proteinExistence type="predicted"/>
<protein>
    <submittedName>
        <fullName evidence="2">XRE family transcriptional regulator</fullName>
    </submittedName>
</protein>
<keyword evidence="3" id="KW-1185">Reference proteome</keyword>
<dbReference type="PROSITE" id="PS50943">
    <property type="entry name" value="HTH_CROC1"/>
    <property type="match status" value="1"/>
</dbReference>
<evidence type="ECO:0000313" key="3">
    <source>
        <dbReference type="Proteomes" id="UP000371977"/>
    </source>
</evidence>
<evidence type="ECO:0000313" key="2">
    <source>
        <dbReference type="EMBL" id="TYC50024.1"/>
    </source>
</evidence>
<dbReference type="EMBL" id="SDGZ01000010">
    <property type="protein sequence ID" value="TYC50024.1"/>
    <property type="molecule type" value="Genomic_DNA"/>
</dbReference>
<dbReference type="AlphaFoldDB" id="A0A6C2C7Y2"/>
<dbReference type="Gene3D" id="1.10.260.40">
    <property type="entry name" value="lambda repressor-like DNA-binding domains"/>
    <property type="match status" value="1"/>
</dbReference>
<dbReference type="GO" id="GO:0003677">
    <property type="term" value="F:DNA binding"/>
    <property type="evidence" value="ECO:0007669"/>
    <property type="project" value="InterPro"/>
</dbReference>